<dbReference type="PIRSF" id="PIRSF018427">
    <property type="entry name" value="Isopntndiph_ism"/>
    <property type="match status" value="1"/>
</dbReference>
<evidence type="ECO:0000313" key="13">
    <source>
        <dbReference type="EMBL" id="MBB6050016.1"/>
    </source>
</evidence>
<reference evidence="13 14" key="1">
    <citation type="submission" date="2020-08" db="EMBL/GenBank/DDBJ databases">
        <title>Genomic Encyclopedia of Type Strains, Phase IV (KMG-IV): sequencing the most valuable type-strain genomes for metagenomic binning, comparative biology and taxonomic classification.</title>
        <authorList>
            <person name="Goeker M."/>
        </authorList>
    </citation>
    <scope>NUCLEOTIDE SEQUENCE [LARGE SCALE GENOMIC DNA]</scope>
    <source>
        <strain evidence="13 14">DSM 23562</strain>
    </source>
</reference>
<dbReference type="UniPathway" id="UPA00059">
    <property type="reaction ID" value="UER00104"/>
</dbReference>
<evidence type="ECO:0000256" key="3">
    <source>
        <dbReference type="ARBA" id="ARBA00012057"/>
    </source>
</evidence>
<evidence type="ECO:0000256" key="4">
    <source>
        <dbReference type="ARBA" id="ARBA00022490"/>
    </source>
</evidence>
<keyword evidence="6" id="KW-0460">Magnesium</keyword>
<comment type="caution">
    <text evidence="13">The sequence shown here is derived from an EMBL/GenBank/DDBJ whole genome shotgun (WGS) entry which is preliminary data.</text>
</comment>
<name>A0A7W9SNS8_ARMRO</name>
<comment type="pathway">
    <text evidence="1">Isoprenoid biosynthesis; dimethylallyl diphosphate biosynthesis; dimethylallyl diphosphate from isopentenyl diphosphate: step 1/1.</text>
</comment>
<dbReference type="CDD" id="cd02885">
    <property type="entry name" value="NUDIX_IPP_Isomerase"/>
    <property type="match status" value="1"/>
</dbReference>
<feature type="domain" description="Nudix hydrolase" evidence="12">
    <location>
        <begin position="29"/>
        <end position="162"/>
    </location>
</feature>
<dbReference type="NCBIfam" id="NF002995">
    <property type="entry name" value="PRK03759.1"/>
    <property type="match status" value="1"/>
</dbReference>
<dbReference type="GO" id="GO:0009240">
    <property type="term" value="P:isopentenyl diphosphate biosynthetic process"/>
    <property type="evidence" value="ECO:0007669"/>
    <property type="project" value="TreeGrafter"/>
</dbReference>
<dbReference type="GO" id="GO:0046872">
    <property type="term" value="F:metal ion binding"/>
    <property type="evidence" value="ECO:0007669"/>
    <property type="project" value="UniProtKB-KW"/>
</dbReference>
<accession>A0A7W9SNS8</accession>
<keyword evidence="8" id="KW-0414">Isoprene biosynthesis</keyword>
<dbReference type="PROSITE" id="PS51462">
    <property type="entry name" value="NUDIX"/>
    <property type="match status" value="1"/>
</dbReference>
<evidence type="ECO:0000256" key="10">
    <source>
        <dbReference type="NCBIfam" id="TIGR02150"/>
    </source>
</evidence>
<evidence type="ECO:0000259" key="12">
    <source>
        <dbReference type="PROSITE" id="PS51462"/>
    </source>
</evidence>
<keyword evidence="9 13" id="KW-0413">Isomerase</keyword>
<proteinExistence type="inferred from homology"/>
<dbReference type="AlphaFoldDB" id="A0A7W9SNS8"/>
<evidence type="ECO:0000256" key="8">
    <source>
        <dbReference type="ARBA" id="ARBA00023229"/>
    </source>
</evidence>
<evidence type="ECO:0000256" key="7">
    <source>
        <dbReference type="ARBA" id="ARBA00023211"/>
    </source>
</evidence>
<keyword evidence="14" id="KW-1185">Reference proteome</keyword>
<feature type="active site" evidence="11">
    <location>
        <position position="66"/>
    </location>
</feature>
<keyword evidence="7" id="KW-0464">Manganese</keyword>
<evidence type="ECO:0000313" key="14">
    <source>
        <dbReference type="Proteomes" id="UP000520814"/>
    </source>
</evidence>
<evidence type="ECO:0000256" key="1">
    <source>
        <dbReference type="ARBA" id="ARBA00004826"/>
    </source>
</evidence>
<dbReference type="EMBL" id="JACHGW010000002">
    <property type="protein sequence ID" value="MBB6050016.1"/>
    <property type="molecule type" value="Genomic_DNA"/>
</dbReference>
<dbReference type="InterPro" id="IPR011876">
    <property type="entry name" value="IsopentenylPP_isomerase_typ1"/>
</dbReference>
<evidence type="ECO:0000256" key="2">
    <source>
        <dbReference type="ARBA" id="ARBA00007579"/>
    </source>
</evidence>
<comment type="similarity">
    <text evidence="2">Belongs to the IPP isomerase type 1 family.</text>
</comment>
<dbReference type="RefSeq" id="WP_184194164.1">
    <property type="nucleotide sequence ID" value="NZ_JACHGW010000002.1"/>
</dbReference>
<dbReference type="NCBIfam" id="TIGR02150">
    <property type="entry name" value="IPP_isom_1"/>
    <property type="match status" value="1"/>
</dbReference>
<dbReference type="GO" id="GO:0005737">
    <property type="term" value="C:cytoplasm"/>
    <property type="evidence" value="ECO:0007669"/>
    <property type="project" value="TreeGrafter"/>
</dbReference>
<dbReference type="PANTHER" id="PTHR10885">
    <property type="entry name" value="ISOPENTENYL-DIPHOSPHATE DELTA-ISOMERASE"/>
    <property type="match status" value="1"/>
</dbReference>
<evidence type="ECO:0000256" key="5">
    <source>
        <dbReference type="ARBA" id="ARBA00022723"/>
    </source>
</evidence>
<dbReference type="EC" id="5.3.3.2" evidence="3 10"/>
<dbReference type="Gene3D" id="3.90.79.10">
    <property type="entry name" value="Nucleoside Triphosphate Pyrophosphohydrolase"/>
    <property type="match status" value="1"/>
</dbReference>
<dbReference type="InterPro" id="IPR000086">
    <property type="entry name" value="NUDIX_hydrolase_dom"/>
</dbReference>
<keyword evidence="4" id="KW-0963">Cytoplasm</keyword>
<evidence type="ECO:0000256" key="11">
    <source>
        <dbReference type="PIRSR" id="PIRSR018427-1"/>
    </source>
</evidence>
<dbReference type="GO" id="GO:0004452">
    <property type="term" value="F:isopentenyl-diphosphate delta-isomerase activity"/>
    <property type="evidence" value="ECO:0007669"/>
    <property type="project" value="UniProtKB-UniRule"/>
</dbReference>
<dbReference type="InterPro" id="IPR056375">
    <property type="entry name" value="Idi_bact"/>
</dbReference>
<dbReference type="HAMAP" id="MF_00202">
    <property type="entry name" value="Idi"/>
    <property type="match status" value="1"/>
</dbReference>
<evidence type="ECO:0000256" key="9">
    <source>
        <dbReference type="ARBA" id="ARBA00023235"/>
    </source>
</evidence>
<feature type="active site" evidence="11">
    <location>
        <position position="114"/>
    </location>
</feature>
<keyword evidence="5" id="KW-0479">Metal-binding</keyword>
<organism evidence="13 14">
    <name type="scientific">Armatimonas rosea</name>
    <dbReference type="NCBI Taxonomy" id="685828"/>
    <lineage>
        <taxon>Bacteria</taxon>
        <taxon>Bacillati</taxon>
        <taxon>Armatimonadota</taxon>
        <taxon>Armatimonadia</taxon>
        <taxon>Armatimonadales</taxon>
        <taxon>Armatimonadaceae</taxon>
        <taxon>Armatimonas</taxon>
    </lineage>
</organism>
<evidence type="ECO:0000256" key="6">
    <source>
        <dbReference type="ARBA" id="ARBA00022842"/>
    </source>
</evidence>
<dbReference type="GO" id="GO:0050992">
    <property type="term" value="P:dimethylallyl diphosphate biosynthetic process"/>
    <property type="evidence" value="ECO:0007669"/>
    <property type="project" value="UniProtKB-UniPathway"/>
</dbReference>
<dbReference type="PANTHER" id="PTHR10885:SF0">
    <property type="entry name" value="ISOPENTENYL-DIPHOSPHATE DELTA-ISOMERASE"/>
    <property type="match status" value="1"/>
</dbReference>
<dbReference type="Pfam" id="PF00293">
    <property type="entry name" value="NUDIX"/>
    <property type="match status" value="1"/>
</dbReference>
<gene>
    <name evidence="13" type="ORF">HNQ39_001807</name>
</gene>
<protein>
    <recommendedName>
        <fullName evidence="3 10">Isopentenyl-diphosphate delta-isomerase</fullName>
        <ecNumber evidence="3 10">5.3.3.2</ecNumber>
    </recommendedName>
</protein>
<dbReference type="InterPro" id="IPR015797">
    <property type="entry name" value="NUDIX_hydrolase-like_dom_sf"/>
</dbReference>
<dbReference type="Proteomes" id="UP000520814">
    <property type="component" value="Unassembled WGS sequence"/>
</dbReference>
<sequence length="173" mass="19487">MQETVILVDEADNAVGSCEKLAAHLDGGQLHRAFSVFVFDAAGRLLLQQRAREKYHFGELWTNTCCSHPRPGETTLAAAQRRLTEELGFTVPLTEKGSFLYRAHDPISGLTEHELDHVFVGHFESAPTPNPAEVMDWRWQAIPEIEAELTAHPERFTPWFPLALNQFKNYSSG</sequence>
<dbReference type="SUPFAM" id="SSF55811">
    <property type="entry name" value="Nudix"/>
    <property type="match status" value="1"/>
</dbReference>